<dbReference type="Gene3D" id="1.20.1440.240">
    <property type="match status" value="1"/>
</dbReference>
<dbReference type="Gene3D" id="3.90.660.10">
    <property type="match status" value="1"/>
</dbReference>
<dbReference type="InterPro" id="IPR050281">
    <property type="entry name" value="Flavin_monoamine_oxidase"/>
</dbReference>
<sequence>MAVNGIQTAPINPTNSERHEMLKNSLRNAGRSEDFNNIIALLSPPKDILNYCSPGKLKGVKIGIIGGGLAGLSSAFELRKLGANITIYDALTDRIGGRVNTYYFDKDKKYYGELGPMRIPVAHETTWHYINKFKLNTMPFVQDNPNAFIYVHNTRIRNDSAGKNVTEKLYPKYNLTEREKNISWPTLYNYAMNEPLNKLPENIRKEILKILPKYSPPYSELINMSFRQVFEMLGLSEDAINLISSVDSLTGASLYISYAELLSDNYPLDFSNLYRVDGGNSNLPQAFYKSLTSEHPSEYEDIPNNLLGKVVFKSGHYVNGIYNIDKNNKVIIKYRTKLLSQDLIESFDYVICAIPFSTLRLVDIKPLFSNRKMQAIREFNYENSQKTLLLCNRRFWEEDTDYGRINGGVSNTDLPIESIIYPSDHALYDESNKYSPKEPGVLVASYNINLDAVRLENTNKERRKEIIKEQVEEVHGLPKGYLDHIVEKYKTINWNNEQWFRGAFSMTRPGQKSIFLYDILQPEYKNKVFFAGEHASATHAWMQGALYSGKLAANNLAYNYNFQKQHS</sequence>
<dbReference type="PANTHER" id="PTHR10742">
    <property type="entry name" value="FLAVIN MONOAMINE OXIDASE"/>
    <property type="match status" value="1"/>
</dbReference>
<dbReference type="RefSeq" id="WP_406765842.1">
    <property type="nucleotide sequence ID" value="NZ_JBJHZY010000003.1"/>
</dbReference>
<dbReference type="PANTHER" id="PTHR10742:SF410">
    <property type="entry name" value="LYSINE-SPECIFIC HISTONE DEMETHYLASE 2"/>
    <property type="match status" value="1"/>
</dbReference>
<keyword evidence="3" id="KW-1185">Reference proteome</keyword>
<dbReference type="EMBL" id="JBJHZY010000003">
    <property type="protein sequence ID" value="MFL0269212.1"/>
    <property type="molecule type" value="Genomic_DNA"/>
</dbReference>
<dbReference type="Gene3D" id="3.50.50.60">
    <property type="entry name" value="FAD/NAD(P)-binding domain"/>
    <property type="match status" value="1"/>
</dbReference>
<dbReference type="InterPro" id="IPR036188">
    <property type="entry name" value="FAD/NAD-bd_sf"/>
</dbReference>
<name>A0ABW8TU60_9CLOT</name>
<gene>
    <name evidence="2" type="ORF">ACJDUH_14045</name>
</gene>
<dbReference type="InterPro" id="IPR002937">
    <property type="entry name" value="Amino_oxidase"/>
</dbReference>
<dbReference type="Proteomes" id="UP001623661">
    <property type="component" value="Unassembled WGS sequence"/>
</dbReference>
<dbReference type="Pfam" id="PF01593">
    <property type="entry name" value="Amino_oxidase"/>
    <property type="match status" value="1"/>
</dbReference>
<evidence type="ECO:0000259" key="1">
    <source>
        <dbReference type="Pfam" id="PF01593"/>
    </source>
</evidence>
<dbReference type="SUPFAM" id="SSF51905">
    <property type="entry name" value="FAD/NAD(P)-binding domain"/>
    <property type="match status" value="1"/>
</dbReference>
<evidence type="ECO:0000313" key="2">
    <source>
        <dbReference type="EMBL" id="MFL0269212.1"/>
    </source>
</evidence>
<evidence type="ECO:0000313" key="3">
    <source>
        <dbReference type="Proteomes" id="UP001623661"/>
    </source>
</evidence>
<protein>
    <submittedName>
        <fullName evidence="2">Flavin monoamine oxidase family protein</fullName>
    </submittedName>
</protein>
<comment type="caution">
    <text evidence="2">The sequence shown here is derived from an EMBL/GenBank/DDBJ whole genome shotgun (WGS) entry which is preliminary data.</text>
</comment>
<dbReference type="SUPFAM" id="SSF54373">
    <property type="entry name" value="FAD-linked reductases, C-terminal domain"/>
    <property type="match status" value="1"/>
</dbReference>
<organism evidence="2 3">
    <name type="scientific">Candidatus Clostridium radicumherbarum</name>
    <dbReference type="NCBI Taxonomy" id="3381662"/>
    <lineage>
        <taxon>Bacteria</taxon>
        <taxon>Bacillati</taxon>
        <taxon>Bacillota</taxon>
        <taxon>Clostridia</taxon>
        <taxon>Eubacteriales</taxon>
        <taxon>Clostridiaceae</taxon>
        <taxon>Clostridium</taxon>
    </lineage>
</organism>
<accession>A0ABW8TU60</accession>
<feature type="domain" description="Amine oxidase" evidence="1">
    <location>
        <begin position="69"/>
        <end position="556"/>
    </location>
</feature>
<proteinExistence type="predicted"/>
<reference evidence="2 3" key="1">
    <citation type="submission" date="2024-11" db="EMBL/GenBank/DDBJ databases">
        <authorList>
            <person name="Heng Y.C."/>
            <person name="Lim A.C.H."/>
            <person name="Lee J.K.Y."/>
            <person name="Kittelmann S."/>
        </authorList>
    </citation>
    <scope>NUCLEOTIDE SEQUENCE [LARGE SCALE GENOMIC DNA]</scope>
    <source>
        <strain evidence="2 3">WILCCON 0202</strain>
    </source>
</reference>